<dbReference type="Proteomes" id="UP000287865">
    <property type="component" value="Unassembled WGS sequence"/>
</dbReference>
<dbReference type="InterPro" id="IPR044528">
    <property type="entry name" value="POD-like_MBL-fold"/>
</dbReference>
<dbReference type="PANTHER" id="PTHR43084">
    <property type="entry name" value="PERSULFIDE DIOXYGENASE ETHE1"/>
    <property type="match status" value="1"/>
</dbReference>
<dbReference type="GO" id="GO:0006749">
    <property type="term" value="P:glutathione metabolic process"/>
    <property type="evidence" value="ECO:0007669"/>
    <property type="project" value="InterPro"/>
</dbReference>
<dbReference type="Gene3D" id="3.60.15.10">
    <property type="entry name" value="Ribonuclease Z/Hydroxyacylglutathione hydrolase-like"/>
    <property type="match status" value="1"/>
</dbReference>
<dbReference type="GO" id="GO:0070813">
    <property type="term" value="P:hydrogen sulfide metabolic process"/>
    <property type="evidence" value="ECO:0007669"/>
    <property type="project" value="TreeGrafter"/>
</dbReference>
<evidence type="ECO:0000259" key="2">
    <source>
        <dbReference type="SMART" id="SM00849"/>
    </source>
</evidence>
<evidence type="ECO:0000313" key="6">
    <source>
        <dbReference type="Proteomes" id="UP000287865"/>
    </source>
</evidence>
<organism evidence="3 5">
    <name type="scientific">Aliidiomarina maris</name>
    <dbReference type="NCBI Taxonomy" id="531312"/>
    <lineage>
        <taxon>Bacteria</taxon>
        <taxon>Pseudomonadati</taxon>
        <taxon>Pseudomonadota</taxon>
        <taxon>Gammaproteobacteria</taxon>
        <taxon>Alteromonadales</taxon>
        <taxon>Idiomarinaceae</taxon>
        <taxon>Aliidiomarina</taxon>
    </lineage>
</organism>
<evidence type="ECO:0000313" key="4">
    <source>
        <dbReference type="EMBL" id="RUO24862.1"/>
    </source>
</evidence>
<evidence type="ECO:0000313" key="5">
    <source>
        <dbReference type="Proteomes" id="UP000249203"/>
    </source>
</evidence>
<dbReference type="InterPro" id="IPR051682">
    <property type="entry name" value="Mito_Persulfide_Diox"/>
</dbReference>
<dbReference type="Proteomes" id="UP000249203">
    <property type="component" value="Unassembled WGS sequence"/>
</dbReference>
<keyword evidence="6" id="KW-1185">Reference proteome</keyword>
<dbReference type="EMBL" id="QLMD01000005">
    <property type="protein sequence ID" value="RAJ98313.1"/>
    <property type="molecule type" value="Genomic_DNA"/>
</dbReference>
<dbReference type="OrthoDB" id="9784009at2"/>
<comment type="caution">
    <text evidence="3">The sequence shown here is derived from an EMBL/GenBank/DDBJ whole genome shotgun (WGS) entry which is preliminary data.</text>
</comment>
<dbReference type="GO" id="GO:0046872">
    <property type="term" value="F:metal ion binding"/>
    <property type="evidence" value="ECO:0007669"/>
    <property type="project" value="UniProtKB-KW"/>
</dbReference>
<feature type="domain" description="Metallo-beta-lactamase" evidence="2">
    <location>
        <begin position="19"/>
        <end position="210"/>
    </location>
</feature>
<reference evidence="4 6" key="1">
    <citation type="journal article" date="2018" name="Front. Microbiol.">
        <title>Genome-Based Analysis Reveals the Taxonomy and Diversity of the Family Idiomarinaceae.</title>
        <authorList>
            <person name="Liu Y."/>
            <person name="Lai Q."/>
            <person name="Shao Z."/>
        </authorList>
    </citation>
    <scope>NUCLEOTIDE SEQUENCE [LARGE SCALE GENOMIC DNA]</scope>
    <source>
        <strain evidence="4 6">CF12-14</strain>
    </source>
</reference>
<name>A0A327WYS2_9GAMM</name>
<dbReference type="GO" id="GO:0050313">
    <property type="term" value="F:sulfur dioxygenase activity"/>
    <property type="evidence" value="ECO:0007669"/>
    <property type="project" value="InterPro"/>
</dbReference>
<dbReference type="EMBL" id="PIPK01000005">
    <property type="protein sequence ID" value="RUO24862.1"/>
    <property type="molecule type" value="Genomic_DNA"/>
</dbReference>
<dbReference type="GO" id="GO:0016787">
    <property type="term" value="F:hydrolase activity"/>
    <property type="evidence" value="ECO:0007669"/>
    <property type="project" value="UniProtKB-KW"/>
</dbReference>
<dbReference type="SMART" id="SM00849">
    <property type="entry name" value="Lactamase_B"/>
    <property type="match status" value="1"/>
</dbReference>
<dbReference type="InterPro" id="IPR001279">
    <property type="entry name" value="Metallo-B-lactamas"/>
</dbReference>
<dbReference type="RefSeq" id="WP_111569159.1">
    <property type="nucleotide sequence ID" value="NZ_PIPK01000005.1"/>
</dbReference>
<proteinExistence type="predicted"/>
<keyword evidence="1" id="KW-0479">Metal-binding</keyword>
<dbReference type="InterPro" id="IPR036866">
    <property type="entry name" value="RibonucZ/Hydroxyglut_hydro"/>
</dbReference>
<evidence type="ECO:0000313" key="3">
    <source>
        <dbReference type="EMBL" id="RAJ98313.1"/>
    </source>
</evidence>
<evidence type="ECO:0000256" key="1">
    <source>
        <dbReference type="ARBA" id="ARBA00022723"/>
    </source>
</evidence>
<gene>
    <name evidence="3" type="ORF">B0I24_10565</name>
    <name evidence="4" type="ORF">CWE07_07410</name>
</gene>
<dbReference type="AlphaFoldDB" id="A0A327WYS2"/>
<dbReference type="PANTHER" id="PTHR43084:SF1">
    <property type="entry name" value="PERSULFIDE DIOXYGENASE ETHE1, MITOCHONDRIAL"/>
    <property type="match status" value="1"/>
</dbReference>
<protein>
    <submittedName>
        <fullName evidence="3">Glyoxylase-like metal-dependent hydrolase (Beta-lactamase superfamily II)</fullName>
    </submittedName>
    <submittedName>
        <fullName evidence="4">MBL fold metallo-hydrolase</fullName>
    </submittedName>
</protein>
<reference evidence="3 5" key="2">
    <citation type="submission" date="2018-06" db="EMBL/GenBank/DDBJ databases">
        <title>Genomic Encyclopedia of Type Strains, Phase III (KMG-III): the genomes of soil and plant-associated and newly described type strains.</title>
        <authorList>
            <person name="Whitman W."/>
        </authorList>
    </citation>
    <scope>NUCLEOTIDE SEQUENCE [LARGE SCALE GENOMIC DNA]</scope>
    <source>
        <strain evidence="3 5">CGMCC 1.15366</strain>
    </source>
</reference>
<dbReference type="CDD" id="cd07724">
    <property type="entry name" value="POD-like_MBL-fold"/>
    <property type="match status" value="1"/>
</dbReference>
<dbReference type="Pfam" id="PF00753">
    <property type="entry name" value="Lactamase_B"/>
    <property type="match status" value="1"/>
</dbReference>
<keyword evidence="3" id="KW-0378">Hydrolase</keyword>
<dbReference type="SUPFAM" id="SSF56281">
    <property type="entry name" value="Metallo-hydrolase/oxidoreductase"/>
    <property type="match status" value="1"/>
</dbReference>
<accession>A0A327WYS2</accession>
<sequence length="292" mass="32581">MNAQLASPKVKAFLDQDSETFSYVVFDEQARQGVIIDPVLDFDYKSGRTHTHSAQNIVNFVHEEKLTIAWILETHAHADHLSAAPFLRDQLGAKVGIGEHIRGVQKIFKDVFNLEKEFLPNGADFDHLFSDGETFTVGDLHFEVIHTPGHTPADLAYLINGQALFVGDTLFMPDVGTARCDFPGGSSTTLFRSIKKLLALPAQTKIYICHDYPKEGRGHEYLTSVAQQRESNIHVRDGVSEEEFVAMRDKRDASLEMPRLILPSIQVNIRGGKMPPADADGKVYLKLPINQL</sequence>